<dbReference type="InterPro" id="IPR013256">
    <property type="entry name" value="Chromatin_SPT2"/>
</dbReference>
<feature type="compositionally biased region" description="Basic and acidic residues" evidence="3">
    <location>
        <begin position="80"/>
        <end position="95"/>
    </location>
</feature>
<keyword evidence="5" id="KW-1185">Reference proteome</keyword>
<feature type="compositionally biased region" description="Low complexity" evidence="3">
    <location>
        <begin position="342"/>
        <end position="364"/>
    </location>
</feature>
<dbReference type="GO" id="GO:0042393">
    <property type="term" value="F:histone binding"/>
    <property type="evidence" value="ECO:0007669"/>
    <property type="project" value="TreeGrafter"/>
</dbReference>
<organism evidence="4 5">
    <name type="scientific">Mycena belliarum</name>
    <dbReference type="NCBI Taxonomy" id="1033014"/>
    <lineage>
        <taxon>Eukaryota</taxon>
        <taxon>Fungi</taxon>
        <taxon>Dikarya</taxon>
        <taxon>Basidiomycota</taxon>
        <taxon>Agaricomycotina</taxon>
        <taxon>Agaricomycetes</taxon>
        <taxon>Agaricomycetidae</taxon>
        <taxon>Agaricales</taxon>
        <taxon>Marasmiineae</taxon>
        <taxon>Mycenaceae</taxon>
        <taxon>Mycena</taxon>
    </lineage>
</organism>
<dbReference type="GO" id="GO:0006360">
    <property type="term" value="P:transcription by RNA polymerase I"/>
    <property type="evidence" value="ECO:0007669"/>
    <property type="project" value="TreeGrafter"/>
</dbReference>
<dbReference type="Proteomes" id="UP001222325">
    <property type="component" value="Unassembled WGS sequence"/>
</dbReference>
<accession>A0AAD6TSC2</accession>
<feature type="region of interest" description="Disordered" evidence="3">
    <location>
        <begin position="30"/>
        <end position="53"/>
    </location>
</feature>
<keyword evidence="2" id="KW-0175">Coiled coil</keyword>
<reference evidence="4" key="1">
    <citation type="submission" date="2023-03" db="EMBL/GenBank/DDBJ databases">
        <title>Massive genome expansion in bonnet fungi (Mycena s.s.) driven by repeated elements and novel gene families across ecological guilds.</title>
        <authorList>
            <consortium name="Lawrence Berkeley National Laboratory"/>
            <person name="Harder C.B."/>
            <person name="Miyauchi S."/>
            <person name="Viragh M."/>
            <person name="Kuo A."/>
            <person name="Thoen E."/>
            <person name="Andreopoulos B."/>
            <person name="Lu D."/>
            <person name="Skrede I."/>
            <person name="Drula E."/>
            <person name="Henrissat B."/>
            <person name="Morin E."/>
            <person name="Kohler A."/>
            <person name="Barry K."/>
            <person name="LaButti K."/>
            <person name="Morin E."/>
            <person name="Salamov A."/>
            <person name="Lipzen A."/>
            <person name="Mereny Z."/>
            <person name="Hegedus B."/>
            <person name="Baldrian P."/>
            <person name="Stursova M."/>
            <person name="Weitz H."/>
            <person name="Taylor A."/>
            <person name="Grigoriev I.V."/>
            <person name="Nagy L.G."/>
            <person name="Martin F."/>
            <person name="Kauserud H."/>
        </authorList>
    </citation>
    <scope>NUCLEOTIDE SEQUENCE</scope>
    <source>
        <strain evidence="4">CBHHK173m</strain>
    </source>
</reference>
<feature type="region of interest" description="Disordered" evidence="3">
    <location>
        <begin position="388"/>
        <end position="445"/>
    </location>
</feature>
<evidence type="ECO:0000256" key="3">
    <source>
        <dbReference type="SAM" id="MobiDB-lite"/>
    </source>
</evidence>
<dbReference type="EMBL" id="JARJCN010000102">
    <property type="protein sequence ID" value="KAJ7075166.1"/>
    <property type="molecule type" value="Genomic_DNA"/>
</dbReference>
<dbReference type="GO" id="GO:0006334">
    <property type="term" value="P:nucleosome assembly"/>
    <property type="evidence" value="ECO:0007669"/>
    <property type="project" value="TreeGrafter"/>
</dbReference>
<protein>
    <recommendedName>
        <fullName evidence="6">SPT2 chromatin protein</fullName>
    </recommendedName>
</protein>
<evidence type="ECO:0000313" key="4">
    <source>
        <dbReference type="EMBL" id="KAJ7075166.1"/>
    </source>
</evidence>
<comment type="similarity">
    <text evidence="1">Belongs to the SPT2 family.</text>
</comment>
<dbReference type="Pfam" id="PF08243">
    <property type="entry name" value="SPT2"/>
    <property type="match status" value="1"/>
</dbReference>
<gene>
    <name evidence="4" type="ORF">B0H15DRAFT_39982</name>
</gene>
<sequence length="445" mass="49218">MATGYKALLALGDSHTKSVESTVQAALAQKKLKEQQRRKQQEEQERKQRELDTKLRLRYFEQQKKKEEAEAIRAAERRAAEAELQRREAENRDALRYGPKKAKTAAAANGKWPTSSSGVRDEVRRKRLPDDDDEIDTGSVLTREEKRERKLQAELKRTFNAPRRATGTSSGHRRSGKRLPGGAYDVTTTSADAVAAASGSGSVKERLSAMPNTLTRLNVVKRDTRTIDEIVRDRRENKEVLAGDRARGFDDWFTPSSRIQPKKDKVASSASSTSSRPSSQPISSASAALPKRAVMPSPTPPKARPTPKAPASQVPPSSKKRQRSDSMSRSVSPPPLKRAHVGGAKSAISKSASRSRSPPRGGRSTLSDEIWGLFGKNKAAYVARDVFSDSEDDDAMMEAGASALEREEKMSERIARREEREAEAAERRHEEEKRRRKAAAAAAAR</sequence>
<evidence type="ECO:0000256" key="1">
    <source>
        <dbReference type="ARBA" id="ARBA00006461"/>
    </source>
</evidence>
<proteinExistence type="inferred from homology"/>
<dbReference type="SMART" id="SM00784">
    <property type="entry name" value="SPT2"/>
    <property type="match status" value="1"/>
</dbReference>
<dbReference type="GO" id="GO:0003677">
    <property type="term" value="F:DNA binding"/>
    <property type="evidence" value="ECO:0007669"/>
    <property type="project" value="TreeGrafter"/>
</dbReference>
<feature type="compositionally biased region" description="Basic and acidic residues" evidence="3">
    <location>
        <begin position="31"/>
        <end position="53"/>
    </location>
</feature>
<feature type="region of interest" description="Disordered" evidence="3">
    <location>
        <begin position="242"/>
        <end position="370"/>
    </location>
</feature>
<feature type="compositionally biased region" description="Low complexity" evidence="3">
    <location>
        <begin position="267"/>
        <end position="288"/>
    </location>
</feature>
<feature type="region of interest" description="Disordered" evidence="3">
    <location>
        <begin position="80"/>
        <end position="148"/>
    </location>
</feature>
<evidence type="ECO:0000256" key="2">
    <source>
        <dbReference type="ARBA" id="ARBA00023054"/>
    </source>
</evidence>
<feature type="compositionally biased region" description="Pro residues" evidence="3">
    <location>
        <begin position="297"/>
        <end position="308"/>
    </location>
</feature>
<name>A0AAD6TSC2_9AGAR</name>
<dbReference type="AlphaFoldDB" id="A0AAD6TSC2"/>
<dbReference type="PANTHER" id="PTHR22691:SF8">
    <property type="entry name" value="PROTEIN SPT2 HOMOLOG"/>
    <property type="match status" value="1"/>
</dbReference>
<evidence type="ECO:0008006" key="6">
    <source>
        <dbReference type="Google" id="ProtNLM"/>
    </source>
</evidence>
<dbReference type="GO" id="GO:0005730">
    <property type="term" value="C:nucleolus"/>
    <property type="evidence" value="ECO:0007669"/>
    <property type="project" value="TreeGrafter"/>
</dbReference>
<feature type="region of interest" description="Disordered" evidence="3">
    <location>
        <begin position="163"/>
        <end position="185"/>
    </location>
</feature>
<comment type="caution">
    <text evidence="4">The sequence shown here is derived from an EMBL/GenBank/DDBJ whole genome shotgun (WGS) entry which is preliminary data.</text>
</comment>
<evidence type="ECO:0000313" key="5">
    <source>
        <dbReference type="Proteomes" id="UP001222325"/>
    </source>
</evidence>
<dbReference type="PANTHER" id="PTHR22691">
    <property type="entry name" value="YEAST SPT2-RELATED"/>
    <property type="match status" value="1"/>
</dbReference>
<feature type="compositionally biased region" description="Basic and acidic residues" evidence="3">
    <location>
        <begin position="404"/>
        <end position="433"/>
    </location>
</feature>